<dbReference type="Proteomes" id="UP000004994">
    <property type="component" value="Chromosome 2"/>
</dbReference>
<reference evidence="1" key="1">
    <citation type="journal article" date="2012" name="Nature">
        <title>The tomato genome sequence provides insights into fleshy fruit evolution.</title>
        <authorList>
            <consortium name="Tomato Genome Consortium"/>
        </authorList>
    </citation>
    <scope>NUCLEOTIDE SEQUENCE [LARGE SCALE GENOMIC DNA]</scope>
    <source>
        <strain evidence="1">cv. Heinz 1706</strain>
    </source>
</reference>
<dbReference type="InParanoid" id="K4B5A1"/>
<dbReference type="HOGENOM" id="CLU_3425415_0_0_1"/>
<reference evidence="1" key="2">
    <citation type="submission" date="2015-06" db="UniProtKB">
        <authorList>
            <consortium name="EnsemblPlants"/>
        </authorList>
    </citation>
    <scope>IDENTIFICATION</scope>
    <source>
        <strain evidence="1">cv. Heinz 1706</strain>
    </source>
</reference>
<organism evidence="1">
    <name type="scientific">Solanum lycopersicum</name>
    <name type="common">Tomato</name>
    <name type="synonym">Lycopersicon esculentum</name>
    <dbReference type="NCBI Taxonomy" id="4081"/>
    <lineage>
        <taxon>Eukaryota</taxon>
        <taxon>Viridiplantae</taxon>
        <taxon>Streptophyta</taxon>
        <taxon>Embryophyta</taxon>
        <taxon>Tracheophyta</taxon>
        <taxon>Spermatophyta</taxon>
        <taxon>Magnoliopsida</taxon>
        <taxon>eudicotyledons</taxon>
        <taxon>Gunneridae</taxon>
        <taxon>Pentapetalae</taxon>
        <taxon>asterids</taxon>
        <taxon>lamiids</taxon>
        <taxon>Solanales</taxon>
        <taxon>Solanaceae</taxon>
        <taxon>Solanoideae</taxon>
        <taxon>Solaneae</taxon>
        <taxon>Solanum</taxon>
        <taxon>Solanum subgen. Lycopersicon</taxon>
    </lineage>
</organism>
<evidence type="ECO:0000313" key="2">
    <source>
        <dbReference type="Proteomes" id="UP000004994"/>
    </source>
</evidence>
<dbReference type="AlphaFoldDB" id="K4B5A1"/>
<dbReference type="EnsemblPlants" id="Solyc02g030520.1.1">
    <property type="protein sequence ID" value="Solyc02g030520.1.1"/>
    <property type="gene ID" value="Solyc02g030520.1"/>
</dbReference>
<dbReference type="Gramene" id="Solyc02g030520.1.1">
    <property type="protein sequence ID" value="Solyc02g030520.1.1"/>
    <property type="gene ID" value="Solyc02g030520.1"/>
</dbReference>
<accession>K4B5A1</accession>
<evidence type="ECO:0000313" key="1">
    <source>
        <dbReference type="EnsemblPlants" id="Solyc02g030520.1.1"/>
    </source>
</evidence>
<sequence length="22" mass="2520">MAYYSGINFTFFLMDKSQGADL</sequence>
<proteinExistence type="predicted"/>
<keyword evidence="2" id="KW-1185">Reference proteome</keyword>
<dbReference type="PaxDb" id="4081-Solyc02g030520.1.1"/>
<name>K4B5A1_SOLLC</name>
<protein>
    <submittedName>
        <fullName evidence="1">Uncharacterized protein</fullName>
    </submittedName>
</protein>